<dbReference type="RefSeq" id="WP_321544969.1">
    <property type="nucleotide sequence ID" value="NZ_JAXIVS010000002.1"/>
</dbReference>
<evidence type="ECO:0000313" key="6">
    <source>
        <dbReference type="EMBL" id="MDY7226248.1"/>
    </source>
</evidence>
<dbReference type="Proteomes" id="UP001291309">
    <property type="component" value="Unassembled WGS sequence"/>
</dbReference>
<comment type="caution">
    <text evidence="6">The sequence shown here is derived from an EMBL/GenBank/DDBJ whole genome shotgun (WGS) entry which is preliminary data.</text>
</comment>
<evidence type="ECO:0000256" key="3">
    <source>
        <dbReference type="ARBA" id="ARBA00022777"/>
    </source>
</evidence>
<sequence length="407" mass="46294">MSKEQTLDVFLNELLVGELREEQNGRTAFRFTAEYLEQSPRPVMSQSFLDDPGATYAGKLYALPSFFSNLLPDPDGHLRGLIAHQLGVKRHHEFALISALGEDLPGAVVLRARQPLMHSAAEEVEPARPREQGVMRFSLAGAQLKFSMVRQGKRLTYPSGGRGGNVIVKLPDPDIPYVPENEYSMMCWAGACGIDVPEVELLPMERVEGLPPSVARTSGYAYVIQRFDRPKEGGRIHIEDMAQVFDLPPEKKDEERHYQHIGRLLVTLPDLHGFEQFVRRLVFMMASGNSDAHLKNWSLVYPDGVHAQLSPAYDLVSTQVYERFRSARFSQKLVRIREYREVNLPAFRHFAEKSGASPDEVERIVLEMVDRIRDEWRTLRTDLPMPDSFKAAIEDHWKEVPLLSTRS</sequence>
<feature type="domain" description="HipA N-terminal subdomain 1" evidence="5">
    <location>
        <begin position="7"/>
        <end position="110"/>
    </location>
</feature>
<accession>A0ABU5GYI5</accession>
<evidence type="ECO:0000256" key="2">
    <source>
        <dbReference type="ARBA" id="ARBA00022679"/>
    </source>
</evidence>
<comment type="similarity">
    <text evidence="1">Belongs to the HipA Ser/Thr kinase family.</text>
</comment>
<proteinExistence type="inferred from homology"/>
<dbReference type="NCBIfam" id="TIGR03071">
    <property type="entry name" value="couple_hipA"/>
    <property type="match status" value="1"/>
</dbReference>
<dbReference type="Pfam" id="PF07804">
    <property type="entry name" value="HipA_C"/>
    <property type="match status" value="1"/>
</dbReference>
<keyword evidence="7" id="KW-1185">Reference proteome</keyword>
<dbReference type="Pfam" id="PF13657">
    <property type="entry name" value="Couple_hipA"/>
    <property type="match status" value="1"/>
</dbReference>
<dbReference type="Gene3D" id="1.10.1070.20">
    <property type="match status" value="1"/>
</dbReference>
<evidence type="ECO:0000313" key="7">
    <source>
        <dbReference type="Proteomes" id="UP001291309"/>
    </source>
</evidence>
<keyword evidence="2" id="KW-0808">Transferase</keyword>
<evidence type="ECO:0000256" key="1">
    <source>
        <dbReference type="ARBA" id="ARBA00010164"/>
    </source>
</evidence>
<dbReference type="EMBL" id="JAXIVS010000002">
    <property type="protein sequence ID" value="MDY7226248.1"/>
    <property type="molecule type" value="Genomic_DNA"/>
</dbReference>
<evidence type="ECO:0000259" key="5">
    <source>
        <dbReference type="Pfam" id="PF13657"/>
    </source>
</evidence>
<gene>
    <name evidence="6" type="ORF">SYV04_07625</name>
</gene>
<evidence type="ECO:0000259" key="4">
    <source>
        <dbReference type="Pfam" id="PF07804"/>
    </source>
</evidence>
<dbReference type="InterPro" id="IPR017508">
    <property type="entry name" value="HipA_N1"/>
</dbReference>
<dbReference type="InterPro" id="IPR052028">
    <property type="entry name" value="HipA_Ser/Thr_kinase"/>
</dbReference>
<dbReference type="InterPro" id="IPR012893">
    <property type="entry name" value="HipA-like_C"/>
</dbReference>
<reference evidence="6 7" key="1">
    <citation type="submission" date="2023-12" db="EMBL/GenBank/DDBJ databases">
        <title>the genome sequence of Hyalangium sp. s54d21.</title>
        <authorList>
            <person name="Zhang X."/>
        </authorList>
    </citation>
    <scope>NUCLEOTIDE SEQUENCE [LARGE SCALE GENOMIC DNA]</scope>
    <source>
        <strain evidence="7">s54d21</strain>
    </source>
</reference>
<name>A0ABU5GYI5_9BACT</name>
<dbReference type="PANTHER" id="PTHR37419">
    <property type="entry name" value="SERINE/THREONINE-PROTEIN KINASE TOXIN HIPA"/>
    <property type="match status" value="1"/>
</dbReference>
<keyword evidence="3" id="KW-0418">Kinase</keyword>
<dbReference type="PANTHER" id="PTHR37419:SF1">
    <property type="entry name" value="SERINE_THREONINE-PROTEIN KINASE TOXIN HIPA"/>
    <property type="match status" value="1"/>
</dbReference>
<protein>
    <submittedName>
        <fullName evidence="6">Type II toxin-antitoxin system HipA family toxin</fullName>
    </submittedName>
</protein>
<feature type="domain" description="HipA-like C-terminal" evidence="4">
    <location>
        <begin position="137"/>
        <end position="376"/>
    </location>
</feature>
<organism evidence="6 7">
    <name type="scientific">Hyalangium rubrum</name>
    <dbReference type="NCBI Taxonomy" id="3103134"/>
    <lineage>
        <taxon>Bacteria</taxon>
        <taxon>Pseudomonadati</taxon>
        <taxon>Myxococcota</taxon>
        <taxon>Myxococcia</taxon>
        <taxon>Myxococcales</taxon>
        <taxon>Cystobacterineae</taxon>
        <taxon>Archangiaceae</taxon>
        <taxon>Hyalangium</taxon>
    </lineage>
</organism>